<dbReference type="Gramene" id="OIT03298">
    <property type="protein sequence ID" value="OIT03298"/>
    <property type="gene ID" value="A4A49_41198"/>
</dbReference>
<dbReference type="STRING" id="49451.A0A1J6IF86"/>
<name>A0A1J6IF86_NICAT</name>
<dbReference type="Pfam" id="PF10167">
    <property type="entry name" value="BORCS8"/>
    <property type="match status" value="1"/>
</dbReference>
<dbReference type="OrthoDB" id="19830at2759"/>
<organism evidence="2 3">
    <name type="scientific">Nicotiana attenuata</name>
    <name type="common">Coyote tobacco</name>
    <dbReference type="NCBI Taxonomy" id="49451"/>
    <lineage>
        <taxon>Eukaryota</taxon>
        <taxon>Viridiplantae</taxon>
        <taxon>Streptophyta</taxon>
        <taxon>Embryophyta</taxon>
        <taxon>Tracheophyta</taxon>
        <taxon>Spermatophyta</taxon>
        <taxon>Magnoliopsida</taxon>
        <taxon>eudicotyledons</taxon>
        <taxon>Gunneridae</taxon>
        <taxon>Pentapetalae</taxon>
        <taxon>asterids</taxon>
        <taxon>lamiids</taxon>
        <taxon>Solanales</taxon>
        <taxon>Solanaceae</taxon>
        <taxon>Nicotianoideae</taxon>
        <taxon>Nicotianeae</taxon>
        <taxon>Nicotiana</taxon>
    </lineage>
</organism>
<accession>A0A1J6IF86</accession>
<dbReference type="EMBL" id="MJEQ01037187">
    <property type="protein sequence ID" value="OIT03298.1"/>
    <property type="molecule type" value="Genomic_DNA"/>
</dbReference>
<feature type="compositionally biased region" description="Polar residues" evidence="1">
    <location>
        <begin position="186"/>
        <end position="207"/>
    </location>
</feature>
<sequence>MHEFSTVDGFVEITKSLADMINFIANEPAAGLIYIQQHTQKAVPNLINLNNNVEEKSRQVTLHTADSEDSIIIVRSMKESGFPIANEMIKDLRHSLAVMSKKQPKRGFISRSSSSFRIGRTISWNPATWGHNTGPEQDGERNAGYISNIFRSTKEKASSFKWPQFESIESKPAKNEVSLSNKDEQSVTCSNDVLSKPDASSCSRGQR</sequence>
<dbReference type="PANTHER" id="PTHR21146">
    <property type="entry name" value="MEF2B PROTEIN"/>
    <property type="match status" value="1"/>
</dbReference>
<dbReference type="PANTHER" id="PTHR21146:SF1">
    <property type="entry name" value="PROTEIN MEF2BNB HOMOLOG"/>
    <property type="match status" value="1"/>
</dbReference>
<evidence type="ECO:0000313" key="2">
    <source>
        <dbReference type="EMBL" id="OIT03298.1"/>
    </source>
</evidence>
<dbReference type="AlphaFoldDB" id="A0A1J6IF86"/>
<evidence type="ECO:0000313" key="3">
    <source>
        <dbReference type="Proteomes" id="UP000187609"/>
    </source>
</evidence>
<dbReference type="OMA" id="QCQPADE"/>
<reference evidence="2" key="1">
    <citation type="submission" date="2016-11" db="EMBL/GenBank/DDBJ databases">
        <title>The genome of Nicotiana attenuata.</title>
        <authorList>
            <person name="Xu S."/>
            <person name="Brockmoeller T."/>
            <person name="Gaquerel E."/>
            <person name="Navarro A."/>
            <person name="Kuhl H."/>
            <person name="Gase K."/>
            <person name="Ling Z."/>
            <person name="Zhou W."/>
            <person name="Kreitzer C."/>
            <person name="Stanke M."/>
            <person name="Tang H."/>
            <person name="Lyons E."/>
            <person name="Pandey P."/>
            <person name="Pandey S.P."/>
            <person name="Timmermann B."/>
            <person name="Baldwin I.T."/>
        </authorList>
    </citation>
    <scope>NUCLEOTIDE SEQUENCE [LARGE SCALE GENOMIC DNA]</scope>
    <source>
        <strain evidence="2">UT</strain>
    </source>
</reference>
<dbReference type="InterPro" id="IPR019320">
    <property type="entry name" value="BORCS8"/>
</dbReference>
<keyword evidence="3" id="KW-1185">Reference proteome</keyword>
<proteinExistence type="predicted"/>
<feature type="region of interest" description="Disordered" evidence="1">
    <location>
        <begin position="171"/>
        <end position="207"/>
    </location>
</feature>
<gene>
    <name evidence="2" type="ORF">A4A49_41198</name>
</gene>
<protein>
    <submittedName>
        <fullName evidence="2">Uncharacterized protein</fullName>
    </submittedName>
</protein>
<comment type="caution">
    <text evidence="2">The sequence shown here is derived from an EMBL/GenBank/DDBJ whole genome shotgun (WGS) entry which is preliminary data.</text>
</comment>
<evidence type="ECO:0000256" key="1">
    <source>
        <dbReference type="SAM" id="MobiDB-lite"/>
    </source>
</evidence>
<dbReference type="Proteomes" id="UP000187609">
    <property type="component" value="Unassembled WGS sequence"/>
</dbReference>